<sequence length="125" mass="13658">MRNAIDLFEELNSVDESTRIEAKRASKLGKSAMHRSYTVHSPTQIIRYGNRIEIRNVGYSLKDPVQWGAPGPRQRNPACRDFCGRDTLAASGARRRSALPLPGKRQTPASGLCHAQGGGALTCNP</sequence>
<name>A0A5B8RYT6_9BURK</name>
<protein>
    <submittedName>
        <fullName evidence="2">Uncharacterized protein</fullName>
    </submittedName>
</protein>
<keyword evidence="3" id="KW-1185">Reference proteome</keyword>
<evidence type="ECO:0000313" key="2">
    <source>
        <dbReference type="EMBL" id="QEA13944.1"/>
    </source>
</evidence>
<reference evidence="2 3" key="1">
    <citation type="submission" date="2019-07" db="EMBL/GenBank/DDBJ databases">
        <title>Complete genome sequence of Comamonas sp. NLF 7-7 isolated from livestock.</title>
        <authorList>
            <person name="Kim D.H."/>
            <person name="Kim J.G."/>
        </authorList>
    </citation>
    <scope>NUCLEOTIDE SEQUENCE [LARGE SCALE GENOMIC DNA]</scope>
    <source>
        <strain evidence="2 3">NLF 7-7</strain>
    </source>
</reference>
<dbReference type="RefSeq" id="WP_146913528.1">
    <property type="nucleotide sequence ID" value="NZ_CP042344.1"/>
</dbReference>
<dbReference type="OrthoDB" id="9768354at2"/>
<dbReference type="Proteomes" id="UP000321199">
    <property type="component" value="Chromosome"/>
</dbReference>
<proteinExistence type="predicted"/>
<gene>
    <name evidence="2" type="ORF">FOZ74_13440</name>
</gene>
<evidence type="ECO:0000313" key="3">
    <source>
        <dbReference type="Proteomes" id="UP000321199"/>
    </source>
</evidence>
<organism evidence="2 3">
    <name type="scientific">Comamonas flocculans</name>
    <dbReference type="NCBI Taxonomy" id="2597701"/>
    <lineage>
        <taxon>Bacteria</taxon>
        <taxon>Pseudomonadati</taxon>
        <taxon>Pseudomonadota</taxon>
        <taxon>Betaproteobacteria</taxon>
        <taxon>Burkholderiales</taxon>
        <taxon>Comamonadaceae</taxon>
        <taxon>Comamonas</taxon>
    </lineage>
</organism>
<accession>A0A5B8RYT6</accession>
<feature type="region of interest" description="Disordered" evidence="1">
    <location>
        <begin position="93"/>
        <end position="112"/>
    </location>
</feature>
<dbReference type="KEGG" id="cof:FOZ74_13440"/>
<evidence type="ECO:0000256" key="1">
    <source>
        <dbReference type="SAM" id="MobiDB-lite"/>
    </source>
</evidence>
<dbReference type="EMBL" id="CP042344">
    <property type="protein sequence ID" value="QEA13944.1"/>
    <property type="molecule type" value="Genomic_DNA"/>
</dbReference>
<dbReference type="AlphaFoldDB" id="A0A5B8RYT6"/>